<dbReference type="PANTHER" id="PTHR43355">
    <property type="entry name" value="FLAVIN REDUCTASE (NADPH)"/>
    <property type="match status" value="1"/>
</dbReference>
<evidence type="ECO:0000313" key="2">
    <source>
        <dbReference type="EMBL" id="MDY7231424.1"/>
    </source>
</evidence>
<name>A0ABU5HD86_9BACT</name>
<keyword evidence="3" id="KW-1185">Reference proteome</keyword>
<dbReference type="Pfam" id="PF13460">
    <property type="entry name" value="NAD_binding_10"/>
    <property type="match status" value="1"/>
</dbReference>
<dbReference type="RefSeq" id="WP_321550133.1">
    <property type="nucleotide sequence ID" value="NZ_JAXIVS010000014.1"/>
</dbReference>
<dbReference type="CDD" id="cd05244">
    <property type="entry name" value="BVR-B_like_SDR_a"/>
    <property type="match status" value="1"/>
</dbReference>
<dbReference type="InterPro" id="IPR036291">
    <property type="entry name" value="NAD(P)-bd_dom_sf"/>
</dbReference>
<sequence length="208" mass="22690">MSKRVLIIGATGRTGLHLVEQALAQGLSVTALARHPEALGDFQHRVTVVPGDILDPAAVTQAVAGSDAVLCALGPHRDSPSTLCAQGTRNLLRAMESHGVRRLVCITGAMIGHPPKRLGWLYQVMRSSLRDMLQDRLQQEQLILASPLDWTLVRPPRLSEGRPRGIWRAGEDIFIGALAHISRADLAHFLVQQLENPAFIRRAVAVAY</sequence>
<evidence type="ECO:0000313" key="3">
    <source>
        <dbReference type="Proteomes" id="UP001291309"/>
    </source>
</evidence>
<feature type="domain" description="NAD(P)-binding" evidence="1">
    <location>
        <begin position="9"/>
        <end position="197"/>
    </location>
</feature>
<organism evidence="2 3">
    <name type="scientific">Hyalangium rubrum</name>
    <dbReference type="NCBI Taxonomy" id="3103134"/>
    <lineage>
        <taxon>Bacteria</taxon>
        <taxon>Pseudomonadati</taxon>
        <taxon>Myxococcota</taxon>
        <taxon>Myxococcia</taxon>
        <taxon>Myxococcales</taxon>
        <taxon>Cystobacterineae</taxon>
        <taxon>Archangiaceae</taxon>
        <taxon>Hyalangium</taxon>
    </lineage>
</organism>
<protein>
    <submittedName>
        <fullName evidence="2">SDR family oxidoreductase</fullName>
    </submittedName>
</protein>
<gene>
    <name evidence="2" type="ORF">SYV04_33845</name>
</gene>
<dbReference type="SUPFAM" id="SSF51735">
    <property type="entry name" value="NAD(P)-binding Rossmann-fold domains"/>
    <property type="match status" value="1"/>
</dbReference>
<evidence type="ECO:0000259" key="1">
    <source>
        <dbReference type="Pfam" id="PF13460"/>
    </source>
</evidence>
<accession>A0ABU5HD86</accession>
<dbReference type="InterPro" id="IPR016040">
    <property type="entry name" value="NAD(P)-bd_dom"/>
</dbReference>
<comment type="caution">
    <text evidence="2">The sequence shown here is derived from an EMBL/GenBank/DDBJ whole genome shotgun (WGS) entry which is preliminary data.</text>
</comment>
<dbReference type="Gene3D" id="3.40.50.720">
    <property type="entry name" value="NAD(P)-binding Rossmann-like Domain"/>
    <property type="match status" value="1"/>
</dbReference>
<reference evidence="2 3" key="1">
    <citation type="submission" date="2023-12" db="EMBL/GenBank/DDBJ databases">
        <title>the genome sequence of Hyalangium sp. s54d21.</title>
        <authorList>
            <person name="Zhang X."/>
        </authorList>
    </citation>
    <scope>NUCLEOTIDE SEQUENCE [LARGE SCALE GENOMIC DNA]</scope>
    <source>
        <strain evidence="3">s54d21</strain>
    </source>
</reference>
<dbReference type="EMBL" id="JAXIVS010000014">
    <property type="protein sequence ID" value="MDY7231424.1"/>
    <property type="molecule type" value="Genomic_DNA"/>
</dbReference>
<dbReference type="PANTHER" id="PTHR43355:SF2">
    <property type="entry name" value="FLAVIN REDUCTASE (NADPH)"/>
    <property type="match status" value="1"/>
</dbReference>
<proteinExistence type="predicted"/>
<dbReference type="InterPro" id="IPR051606">
    <property type="entry name" value="Polyketide_Oxido-like"/>
</dbReference>
<dbReference type="Proteomes" id="UP001291309">
    <property type="component" value="Unassembled WGS sequence"/>
</dbReference>